<dbReference type="SUPFAM" id="SSF56112">
    <property type="entry name" value="Protein kinase-like (PK-like)"/>
    <property type="match status" value="1"/>
</dbReference>
<feature type="compositionally biased region" description="Low complexity" evidence="12">
    <location>
        <begin position="673"/>
        <end position="682"/>
    </location>
</feature>
<dbReference type="OrthoDB" id="10250725at2759"/>
<dbReference type="GO" id="GO:0005524">
    <property type="term" value="F:ATP binding"/>
    <property type="evidence" value="ECO:0007669"/>
    <property type="project" value="UniProtKB-UniRule"/>
</dbReference>
<dbReference type="SMART" id="SM00220">
    <property type="entry name" value="S_TKc"/>
    <property type="match status" value="1"/>
</dbReference>
<evidence type="ECO:0000256" key="3">
    <source>
        <dbReference type="ARBA" id="ARBA00022527"/>
    </source>
</evidence>
<comment type="catalytic activity">
    <reaction evidence="8">
        <text>L-threonyl-[protein] + ATP = O-phospho-L-threonyl-[protein] + ADP + H(+)</text>
        <dbReference type="Rhea" id="RHEA:46608"/>
        <dbReference type="Rhea" id="RHEA-COMP:11060"/>
        <dbReference type="Rhea" id="RHEA-COMP:11605"/>
        <dbReference type="ChEBI" id="CHEBI:15378"/>
        <dbReference type="ChEBI" id="CHEBI:30013"/>
        <dbReference type="ChEBI" id="CHEBI:30616"/>
        <dbReference type="ChEBI" id="CHEBI:61977"/>
        <dbReference type="ChEBI" id="CHEBI:456216"/>
        <dbReference type="EC" id="2.7.11.1"/>
    </reaction>
</comment>
<dbReference type="InterPro" id="IPR000719">
    <property type="entry name" value="Prot_kinase_dom"/>
</dbReference>
<keyword evidence="5 10" id="KW-0547">Nucleotide-binding</keyword>
<feature type="region of interest" description="Disordered" evidence="12">
    <location>
        <begin position="485"/>
        <end position="541"/>
    </location>
</feature>
<dbReference type="EMBL" id="CACVBS010000099">
    <property type="protein sequence ID" value="CAA7270881.1"/>
    <property type="molecule type" value="Genomic_DNA"/>
</dbReference>
<organism evidence="14 15">
    <name type="scientific">Cyclocybe aegerita</name>
    <name type="common">Black poplar mushroom</name>
    <name type="synonym">Agrocybe aegerita</name>
    <dbReference type="NCBI Taxonomy" id="1973307"/>
    <lineage>
        <taxon>Eukaryota</taxon>
        <taxon>Fungi</taxon>
        <taxon>Dikarya</taxon>
        <taxon>Basidiomycota</taxon>
        <taxon>Agaricomycotina</taxon>
        <taxon>Agaricomycetes</taxon>
        <taxon>Agaricomycetidae</taxon>
        <taxon>Agaricales</taxon>
        <taxon>Agaricineae</taxon>
        <taxon>Bolbitiaceae</taxon>
        <taxon>Cyclocybe</taxon>
    </lineage>
</organism>
<feature type="compositionally biased region" description="Basic residues" evidence="12">
    <location>
        <begin position="689"/>
        <end position="703"/>
    </location>
</feature>
<feature type="compositionally biased region" description="Polar residues" evidence="12">
    <location>
        <begin position="882"/>
        <end position="899"/>
    </location>
</feature>
<gene>
    <name evidence="14" type="ORF">AAE3_LOCUS13112</name>
</gene>
<evidence type="ECO:0000256" key="2">
    <source>
        <dbReference type="ARBA" id="ARBA00012513"/>
    </source>
</evidence>
<feature type="compositionally biased region" description="Low complexity" evidence="12">
    <location>
        <begin position="863"/>
        <end position="881"/>
    </location>
</feature>
<proteinExistence type="inferred from homology"/>
<keyword evidence="3" id="KW-0723">Serine/threonine-protein kinase</keyword>
<feature type="compositionally biased region" description="Pro residues" evidence="12">
    <location>
        <begin position="532"/>
        <end position="541"/>
    </location>
</feature>
<dbReference type="Proteomes" id="UP000467700">
    <property type="component" value="Unassembled WGS sequence"/>
</dbReference>
<feature type="binding site" evidence="10">
    <location>
        <position position="39"/>
    </location>
    <ligand>
        <name>ATP</name>
        <dbReference type="ChEBI" id="CHEBI:30616"/>
    </ligand>
</feature>
<evidence type="ECO:0000259" key="13">
    <source>
        <dbReference type="PROSITE" id="PS50011"/>
    </source>
</evidence>
<feature type="compositionally biased region" description="Basic and acidic residues" evidence="12">
    <location>
        <begin position="922"/>
        <end position="934"/>
    </location>
</feature>
<keyword evidence="15" id="KW-1185">Reference proteome</keyword>
<evidence type="ECO:0000313" key="15">
    <source>
        <dbReference type="Proteomes" id="UP000467700"/>
    </source>
</evidence>
<evidence type="ECO:0000256" key="10">
    <source>
        <dbReference type="PROSITE-ProRule" id="PRU10141"/>
    </source>
</evidence>
<dbReference type="PROSITE" id="PS00107">
    <property type="entry name" value="PROTEIN_KINASE_ATP"/>
    <property type="match status" value="1"/>
</dbReference>
<comment type="caution">
    <text evidence="14">The sequence shown here is derived from an EMBL/GenBank/DDBJ whole genome shotgun (WGS) entry which is preliminary data.</text>
</comment>
<feature type="domain" description="Protein kinase" evidence="13">
    <location>
        <begin position="10"/>
        <end position="288"/>
    </location>
</feature>
<evidence type="ECO:0000256" key="8">
    <source>
        <dbReference type="ARBA" id="ARBA00047899"/>
    </source>
</evidence>
<accession>A0A8S0Y0J2</accession>
<protein>
    <recommendedName>
        <fullName evidence="2">non-specific serine/threonine protein kinase</fullName>
        <ecNumber evidence="2">2.7.11.1</ecNumber>
    </recommendedName>
</protein>
<evidence type="ECO:0000313" key="14">
    <source>
        <dbReference type="EMBL" id="CAA7270881.1"/>
    </source>
</evidence>
<dbReference type="GO" id="GO:0004674">
    <property type="term" value="F:protein serine/threonine kinase activity"/>
    <property type="evidence" value="ECO:0007669"/>
    <property type="project" value="UniProtKB-KW"/>
</dbReference>
<dbReference type="InterPro" id="IPR051131">
    <property type="entry name" value="NEK_Ser/Thr_kinase_NIMA"/>
</dbReference>
<feature type="region of interest" description="Disordered" evidence="12">
    <location>
        <begin position="811"/>
        <end position="934"/>
    </location>
</feature>
<comment type="similarity">
    <text evidence="1">Belongs to the protein kinase superfamily. NEK Ser/Thr protein kinase family. NIMA subfamily.</text>
</comment>
<feature type="compositionally biased region" description="Low complexity" evidence="12">
    <location>
        <begin position="812"/>
        <end position="854"/>
    </location>
</feature>
<dbReference type="FunFam" id="3.30.200.20:FF:000097">
    <property type="entry name" value="Probable serine/threonine-protein kinase nek1"/>
    <property type="match status" value="1"/>
</dbReference>
<dbReference type="AlphaFoldDB" id="A0A8S0Y0J2"/>
<dbReference type="EC" id="2.7.11.1" evidence="2"/>
<comment type="catalytic activity">
    <reaction evidence="9">
        <text>L-seryl-[protein] + ATP = O-phospho-L-seryl-[protein] + ADP + H(+)</text>
        <dbReference type="Rhea" id="RHEA:17989"/>
        <dbReference type="Rhea" id="RHEA-COMP:9863"/>
        <dbReference type="Rhea" id="RHEA-COMP:11604"/>
        <dbReference type="ChEBI" id="CHEBI:15378"/>
        <dbReference type="ChEBI" id="CHEBI:29999"/>
        <dbReference type="ChEBI" id="CHEBI:30616"/>
        <dbReference type="ChEBI" id="CHEBI:83421"/>
        <dbReference type="ChEBI" id="CHEBI:456216"/>
        <dbReference type="EC" id="2.7.11.1"/>
    </reaction>
</comment>
<feature type="compositionally biased region" description="Low complexity" evidence="12">
    <location>
        <begin position="520"/>
        <end position="531"/>
    </location>
</feature>
<feature type="coiled-coil region" evidence="11">
    <location>
        <begin position="336"/>
        <end position="370"/>
    </location>
</feature>
<feature type="compositionally biased region" description="Basic and acidic residues" evidence="12">
    <location>
        <begin position="639"/>
        <end position="659"/>
    </location>
</feature>
<evidence type="ECO:0000256" key="1">
    <source>
        <dbReference type="ARBA" id="ARBA00010886"/>
    </source>
</evidence>
<evidence type="ECO:0000256" key="5">
    <source>
        <dbReference type="ARBA" id="ARBA00022741"/>
    </source>
</evidence>
<evidence type="ECO:0000256" key="12">
    <source>
        <dbReference type="SAM" id="MobiDB-lite"/>
    </source>
</evidence>
<dbReference type="InterPro" id="IPR017441">
    <property type="entry name" value="Protein_kinase_ATP_BS"/>
</dbReference>
<feature type="compositionally biased region" description="Polar residues" evidence="12">
    <location>
        <begin position="744"/>
        <end position="753"/>
    </location>
</feature>
<evidence type="ECO:0000256" key="7">
    <source>
        <dbReference type="ARBA" id="ARBA00022840"/>
    </source>
</evidence>
<evidence type="ECO:0000256" key="11">
    <source>
        <dbReference type="SAM" id="Coils"/>
    </source>
</evidence>
<keyword evidence="4" id="KW-0808">Transferase</keyword>
<dbReference type="Gene3D" id="1.10.510.10">
    <property type="entry name" value="Transferase(Phosphotransferase) domain 1"/>
    <property type="match status" value="1"/>
</dbReference>
<feature type="coiled-coil region" evidence="11">
    <location>
        <begin position="410"/>
        <end position="468"/>
    </location>
</feature>
<dbReference type="InterPro" id="IPR011009">
    <property type="entry name" value="Kinase-like_dom_sf"/>
</dbReference>
<dbReference type="Gene3D" id="3.30.200.20">
    <property type="entry name" value="Phosphorylase Kinase, domain 1"/>
    <property type="match status" value="2"/>
</dbReference>
<name>A0A8S0Y0J2_CYCAE</name>
<keyword evidence="7 10" id="KW-0067">ATP-binding</keyword>
<dbReference type="PROSITE" id="PS00108">
    <property type="entry name" value="PROTEIN_KINASE_ST"/>
    <property type="match status" value="1"/>
</dbReference>
<sequence>MASSSFLDQYESLDVIGNGSFGIIRKVRRKTDGLVFARKELNFERMSERDRKQIVAEVNILKDLHHDHIVRYHDRYVDRDAGILYILMEYCGGGDLSTVIKQATKQNRPIPEDTIWNYFHQILLALQHCHHPGHVRSGSGSGGEYDGPPRRAQILHRDLKPDNVFLDENGTVKLGDFGLSKALPQASFANTYVGTPYYMSPELMQEKAYDSKSDIWSLGCLIYELCALKPPFHEAKTHSELSIFIRNGRIPPLPRGYSQTLAHCIKSMLNLNPAMRPSAAQLLQHERIDMASKVSEAEKMLSIVKAHRADLTTRERAIIVRENAFNEKEQRFADLLSAKDQEITSLKQMLAQMQSEAERAVKAAVAAREEELRILVTQREAEVGQAMAEREEEVLRAVREREAEICNAWVKREEEIRKDVEESFKAMEERLEWAAKREVELKEQERKLEERRAEVEKMEANIAAANTAAKGRKEKSPLEEVKNVLDPLSRVTHSQATPTQQQPTQRRRNTKTDIVPPPSITTATTSSATQPTPRPAYHPPPVPTPLRIPSLETPISRPTFAGFMPPLSAMKGVVLTATGETLATPSPAELVSLLNCSPRVGLNFARIFDFEERKTDATITKEKASDVLESPSPPPSPSARKERDRLRERRAKEKEREAEKDDEDESSGSSTATTQQQQTPQQLVPPPTRIRRPSIRTAHRTSRKGTLPTSTSEPAVGSSSSSASASSSTQTMNAKPLPHPHLRPSTSATNLNALTRAASLPILPIPPRNHPSPQYDFADEENLPSPFLRKVEKNAAAKAGKSVSSMRLFGDAASSSGSANGTTNAHASSATSSSSSSASTATMVSTSSSASSSTKVKRRPSSGLLLRAVAAANNAGRRVANSQTGPNPHSPIDDSTTPTGVEFPSTEHGESTQRSSLANARKATEEARKALVRS</sequence>
<evidence type="ECO:0000256" key="9">
    <source>
        <dbReference type="ARBA" id="ARBA00048679"/>
    </source>
</evidence>
<dbReference type="PANTHER" id="PTHR44899:SF3">
    <property type="entry name" value="SERINE_THREONINE-PROTEIN KINASE NEK1"/>
    <property type="match status" value="1"/>
</dbReference>
<reference evidence="14 15" key="1">
    <citation type="submission" date="2020-01" db="EMBL/GenBank/DDBJ databases">
        <authorList>
            <person name="Gupta K D."/>
        </authorList>
    </citation>
    <scope>NUCLEOTIDE SEQUENCE [LARGE SCALE GENOMIC DNA]</scope>
</reference>
<dbReference type="Pfam" id="PF00069">
    <property type="entry name" value="Pkinase"/>
    <property type="match status" value="1"/>
</dbReference>
<keyword evidence="6" id="KW-0418">Kinase</keyword>
<keyword evidence="11" id="KW-0175">Coiled coil</keyword>
<feature type="compositionally biased region" description="Low complexity" evidence="12">
    <location>
        <begin position="718"/>
        <end position="728"/>
    </location>
</feature>
<feature type="region of interest" description="Disordered" evidence="12">
    <location>
        <begin position="619"/>
        <end position="781"/>
    </location>
</feature>
<dbReference type="CDD" id="cd08217">
    <property type="entry name" value="STKc_Nek2"/>
    <property type="match status" value="1"/>
</dbReference>
<evidence type="ECO:0000256" key="4">
    <source>
        <dbReference type="ARBA" id="ARBA00022679"/>
    </source>
</evidence>
<dbReference type="InterPro" id="IPR008271">
    <property type="entry name" value="Ser/Thr_kinase_AS"/>
</dbReference>
<evidence type="ECO:0000256" key="6">
    <source>
        <dbReference type="ARBA" id="ARBA00022777"/>
    </source>
</evidence>
<dbReference type="PROSITE" id="PS50011">
    <property type="entry name" value="PROTEIN_KINASE_DOM"/>
    <property type="match status" value="1"/>
</dbReference>
<dbReference type="PANTHER" id="PTHR44899">
    <property type="entry name" value="CAMK FAMILY PROTEIN KINASE"/>
    <property type="match status" value="1"/>
</dbReference>